<accession>A0A4Z0K5W9</accession>
<dbReference type="Proteomes" id="UP000298196">
    <property type="component" value="Unassembled WGS sequence"/>
</dbReference>
<keyword evidence="1" id="KW-0969">Cilium</keyword>
<name>A0A4Z0K5W9_SALET</name>
<dbReference type="AlphaFoldDB" id="A0A4Z0K5W9"/>
<dbReference type="EMBL" id="PYKI01003560">
    <property type="protein sequence ID" value="TGD30574.1"/>
    <property type="molecule type" value="Genomic_DNA"/>
</dbReference>
<gene>
    <name evidence="1" type="primary">fliH</name>
    <name evidence="1" type="ORF">C9F07_35960</name>
</gene>
<keyword evidence="2" id="KW-1185">Reference proteome</keyword>
<keyword evidence="1" id="KW-0282">Flagellum</keyword>
<feature type="non-terminal residue" evidence="1">
    <location>
        <position position="58"/>
    </location>
</feature>
<sequence>MSNELPWQVWTPDDLAPPPETFVPVEADNVTLTDDTPEAALAAAQLLEEGVAPGRMPA</sequence>
<comment type="caution">
    <text evidence="1">The sequence shown here is derived from an EMBL/GenBank/DDBJ whole genome shotgun (WGS) entry which is preliminary data.</text>
</comment>
<proteinExistence type="predicted"/>
<reference evidence="1 2" key="1">
    <citation type="submission" date="2018-03" db="EMBL/GenBank/DDBJ databases">
        <title>Non-Typhoidal Salmonella genome sequencing and assembly.</title>
        <authorList>
            <person name="Matchawe C."/>
        </authorList>
    </citation>
    <scope>NUCLEOTIDE SEQUENCE [LARGE SCALE GENOMIC DNA]</scope>
    <source>
        <strain evidence="1 2">22sa</strain>
    </source>
</reference>
<keyword evidence="1" id="KW-0966">Cell projection</keyword>
<evidence type="ECO:0000313" key="1">
    <source>
        <dbReference type="EMBL" id="TGD30574.1"/>
    </source>
</evidence>
<protein>
    <submittedName>
        <fullName evidence="1">Flagellar assembly protein FliH</fullName>
    </submittedName>
</protein>
<organism evidence="1 2">
    <name type="scientific">Salmonella enterica subsp. enterica serovar Poona</name>
    <dbReference type="NCBI Taxonomy" id="436295"/>
    <lineage>
        <taxon>Bacteria</taxon>
        <taxon>Pseudomonadati</taxon>
        <taxon>Pseudomonadota</taxon>
        <taxon>Gammaproteobacteria</taxon>
        <taxon>Enterobacterales</taxon>
        <taxon>Enterobacteriaceae</taxon>
        <taxon>Salmonella</taxon>
    </lineage>
</organism>
<evidence type="ECO:0000313" key="2">
    <source>
        <dbReference type="Proteomes" id="UP000298196"/>
    </source>
</evidence>